<proteinExistence type="predicted"/>
<keyword evidence="1" id="KW-0539">Nucleus</keyword>
<accession>W9QLC3</accession>
<reference evidence="3" key="1">
    <citation type="submission" date="2013-01" db="EMBL/GenBank/DDBJ databases">
        <title>Draft Genome Sequence of a Mulberry Tree, Morus notabilis C.K. Schneid.</title>
        <authorList>
            <person name="He N."/>
            <person name="Zhao S."/>
        </authorList>
    </citation>
    <scope>NUCLEOTIDE SEQUENCE</scope>
</reference>
<evidence type="ECO:0000313" key="2">
    <source>
        <dbReference type="EMBL" id="EXB40145.1"/>
    </source>
</evidence>
<keyword evidence="3" id="KW-1185">Reference proteome</keyword>
<sequence>MPRPGPRPYECVRRAWHSDRHQPIRGSLIKEIFRVANEIHSSSTKQNKEWQEKLPMVVLKAEEIMYSKANSEAEYMDLKTLWDRTNDAINTIIRRDESTETGEFLQPCIEAALNLGCTPRRSSRSQRNCHPRCYLSPNTPDVSPSMADNSANGSTFVRPSNHLSSDPRSLVAQNNISTAIKFENVPPSNYEKLLAMSNYAATNSFSTYPLCYPNFPQFGQLQPGCVNLPPKPVSDVLETAKGGAVLSSACHEDASKKNVEPSIREVAEKTCKIGCDLSLRLGPLSVAVPSVENKQSQDVKEVSPQGGGKFCDELPILDKGFPLFPRGNAYEALGSYNSIEATVRKRKAVFDQPVTEDQQFCLPAKLPFSHLTRL</sequence>
<dbReference type="PANTHER" id="PTHR35300:SF5">
    <property type="entry name" value="HISTONE ACETYLTRANSFERASE"/>
    <property type="match status" value="1"/>
</dbReference>
<dbReference type="Proteomes" id="UP000030645">
    <property type="component" value="Unassembled WGS sequence"/>
</dbReference>
<evidence type="ECO:0008006" key="4">
    <source>
        <dbReference type="Google" id="ProtNLM"/>
    </source>
</evidence>
<dbReference type="AlphaFoldDB" id="W9QLC3"/>
<dbReference type="InterPro" id="IPR036529">
    <property type="entry name" value="KIX_dom_sf"/>
</dbReference>
<dbReference type="Gene3D" id="1.10.246.20">
    <property type="entry name" value="Coactivator CBP, KIX domain"/>
    <property type="match status" value="1"/>
</dbReference>
<dbReference type="GO" id="GO:0003712">
    <property type="term" value="F:transcription coregulator activity"/>
    <property type="evidence" value="ECO:0007669"/>
    <property type="project" value="InterPro"/>
</dbReference>
<name>W9QLC3_9ROSA</name>
<evidence type="ECO:0000256" key="1">
    <source>
        <dbReference type="ARBA" id="ARBA00023242"/>
    </source>
</evidence>
<organism evidence="2 3">
    <name type="scientific">Morus notabilis</name>
    <dbReference type="NCBI Taxonomy" id="981085"/>
    <lineage>
        <taxon>Eukaryota</taxon>
        <taxon>Viridiplantae</taxon>
        <taxon>Streptophyta</taxon>
        <taxon>Embryophyta</taxon>
        <taxon>Tracheophyta</taxon>
        <taxon>Spermatophyta</taxon>
        <taxon>Magnoliopsida</taxon>
        <taxon>eudicotyledons</taxon>
        <taxon>Gunneridae</taxon>
        <taxon>Pentapetalae</taxon>
        <taxon>rosids</taxon>
        <taxon>fabids</taxon>
        <taxon>Rosales</taxon>
        <taxon>Moraceae</taxon>
        <taxon>Moreae</taxon>
        <taxon>Morus</taxon>
    </lineage>
</organism>
<protein>
    <recommendedName>
        <fullName evidence="4">Histone acetyltransferase</fullName>
    </recommendedName>
</protein>
<dbReference type="KEGG" id="mnt:21387997"/>
<dbReference type="GO" id="GO:0006355">
    <property type="term" value="P:regulation of DNA-templated transcription"/>
    <property type="evidence" value="ECO:0007669"/>
    <property type="project" value="InterPro"/>
</dbReference>
<dbReference type="STRING" id="981085.W9QLC3"/>
<dbReference type="EMBL" id="KE343759">
    <property type="protein sequence ID" value="EXB40145.1"/>
    <property type="molecule type" value="Genomic_DNA"/>
</dbReference>
<dbReference type="PANTHER" id="PTHR35300">
    <property type="entry name" value="COACTIVATOR CBP, KIX DOMAIN-CONTAINING PROTEIN-RELATED"/>
    <property type="match status" value="1"/>
</dbReference>
<dbReference type="eggNOG" id="ENOG502QSKZ">
    <property type="taxonomic scope" value="Eukaryota"/>
</dbReference>
<evidence type="ECO:0000313" key="3">
    <source>
        <dbReference type="Proteomes" id="UP000030645"/>
    </source>
</evidence>
<dbReference type="OrthoDB" id="1937968at2759"/>
<gene>
    <name evidence="2" type="ORF">L484_004495</name>
</gene>